<dbReference type="Gene3D" id="3.40.50.970">
    <property type="match status" value="1"/>
</dbReference>
<reference evidence="5 6" key="1">
    <citation type="submission" date="2016-02" db="EMBL/GenBank/DDBJ databases">
        <authorList>
            <person name="Wen L."/>
            <person name="He K."/>
            <person name="Yang H."/>
        </authorList>
    </citation>
    <scope>NUCLEOTIDE SEQUENCE [LARGE SCALE GENOMIC DNA]</scope>
    <source>
        <strain evidence="5 6">DSM 22607</strain>
    </source>
</reference>
<protein>
    <submittedName>
        <fullName evidence="5">Transketolase, pyridine binding domain protein</fullName>
    </submittedName>
</protein>
<dbReference type="InterPro" id="IPR029061">
    <property type="entry name" value="THDP-binding"/>
</dbReference>
<dbReference type="PANTHER" id="PTHR43825">
    <property type="entry name" value="PYRUVATE DEHYDROGENASE E1 COMPONENT"/>
    <property type="match status" value="1"/>
</dbReference>
<dbReference type="STRING" id="626937.HMPREF3293_00941"/>
<evidence type="ECO:0000313" key="5">
    <source>
        <dbReference type="EMBL" id="KXK66205.1"/>
    </source>
</evidence>
<evidence type="ECO:0000313" key="6">
    <source>
        <dbReference type="Proteomes" id="UP000070366"/>
    </source>
</evidence>
<dbReference type="AlphaFoldDB" id="A0A136Q693"/>
<comment type="cofactor">
    <cofactor evidence="1">
        <name>thiamine diphosphate</name>
        <dbReference type="ChEBI" id="CHEBI:58937"/>
    </cofactor>
</comment>
<dbReference type="SUPFAM" id="SSF52922">
    <property type="entry name" value="TK C-terminal domain-like"/>
    <property type="match status" value="1"/>
</dbReference>
<comment type="caution">
    <text evidence="5">The sequence shown here is derived from an EMBL/GenBank/DDBJ whole genome shotgun (WGS) entry which is preliminary data.</text>
</comment>
<dbReference type="OrthoDB" id="8732661at2"/>
<name>A0A136Q693_9FIRM</name>
<dbReference type="InterPro" id="IPR009014">
    <property type="entry name" value="Transketo_C/PFOR_II"/>
</dbReference>
<dbReference type="PANTHER" id="PTHR43825:SF1">
    <property type="entry name" value="TRANSKETOLASE-LIKE PYRIMIDINE-BINDING DOMAIN-CONTAINING PROTEIN"/>
    <property type="match status" value="1"/>
</dbReference>
<feature type="domain" description="Transketolase-like pyrimidine-binding" evidence="4">
    <location>
        <begin position="5"/>
        <end position="170"/>
    </location>
</feature>
<dbReference type="InterPro" id="IPR033248">
    <property type="entry name" value="Transketolase_C"/>
</dbReference>
<gene>
    <name evidence="5" type="ORF">HMPREF3293_00941</name>
</gene>
<dbReference type="Pfam" id="PF02780">
    <property type="entry name" value="Transketolase_C"/>
    <property type="match status" value="1"/>
</dbReference>
<dbReference type="Pfam" id="PF02779">
    <property type="entry name" value="Transket_pyr"/>
    <property type="match status" value="1"/>
</dbReference>
<dbReference type="RefSeq" id="WP_066520384.1">
    <property type="nucleotide sequence ID" value="NZ_CABMOF010000003.1"/>
</dbReference>
<dbReference type="Proteomes" id="UP000070366">
    <property type="component" value="Unassembled WGS sequence"/>
</dbReference>
<organism evidence="5 6">
    <name type="scientific">Christensenella minuta</name>
    <dbReference type="NCBI Taxonomy" id="626937"/>
    <lineage>
        <taxon>Bacteria</taxon>
        <taxon>Bacillati</taxon>
        <taxon>Bacillota</taxon>
        <taxon>Clostridia</taxon>
        <taxon>Christensenellales</taxon>
        <taxon>Christensenellaceae</taxon>
        <taxon>Christensenella</taxon>
    </lineage>
</organism>
<dbReference type="CDD" id="cd07033">
    <property type="entry name" value="TPP_PYR_DXS_TK_like"/>
    <property type="match status" value="1"/>
</dbReference>
<dbReference type="EMBL" id="LSZW01000047">
    <property type="protein sequence ID" value="KXK66205.1"/>
    <property type="molecule type" value="Genomic_DNA"/>
</dbReference>
<dbReference type="InterPro" id="IPR051157">
    <property type="entry name" value="PDH/Transketolase"/>
</dbReference>
<comment type="similarity">
    <text evidence="2">Belongs to the transketolase family.</text>
</comment>
<proteinExistence type="inferred from homology"/>
<evidence type="ECO:0000259" key="4">
    <source>
        <dbReference type="SMART" id="SM00861"/>
    </source>
</evidence>
<dbReference type="InterPro" id="IPR005475">
    <property type="entry name" value="Transketolase-like_Pyr-bd"/>
</dbReference>
<dbReference type="FunFam" id="3.40.50.970:FF:000129">
    <property type="entry name" value="Transketolase"/>
    <property type="match status" value="1"/>
</dbReference>
<dbReference type="SMART" id="SM00861">
    <property type="entry name" value="Transket_pyr"/>
    <property type="match status" value="1"/>
</dbReference>
<dbReference type="Gene3D" id="3.40.50.920">
    <property type="match status" value="1"/>
</dbReference>
<accession>A0A136Q693</accession>
<sequence length="312" mass="33039">MKGKISTRDVYGDTLKEIGADERVVVLDADVSTCTMSCMFGEAYPERFFNVGIAEANMVGMAAGMAAFGLKPFVSSFAMFIAGRTFDQIRNSVAYPGLNVKLIGTHAGLIVGEDGATHQCLEDMALMRSIPGMVVICPADGNETRQAVLTLNQYEGPAYLRIGRAAVETVTDFEAYSFEIGKAVEMRQGSDLTVIACGITVGKALEAANILAGEGVRTRVLNMHTIKPIDREAVVAAARETGAIVTAEEHNVMGGLGSAVSEVVGECCPVPVLKVGTQDTFGRSGNADRLLEMYGISTGAIVKKAKEALELK</sequence>
<keyword evidence="3" id="KW-0786">Thiamine pyrophosphate</keyword>
<evidence type="ECO:0000256" key="3">
    <source>
        <dbReference type="ARBA" id="ARBA00023052"/>
    </source>
</evidence>
<dbReference type="PATRIC" id="fig|626937.4.peg.928"/>
<dbReference type="KEGG" id="cmiu:B1H56_01680"/>
<evidence type="ECO:0000256" key="1">
    <source>
        <dbReference type="ARBA" id="ARBA00001964"/>
    </source>
</evidence>
<evidence type="ECO:0000256" key="2">
    <source>
        <dbReference type="ARBA" id="ARBA00007131"/>
    </source>
</evidence>
<dbReference type="SUPFAM" id="SSF52518">
    <property type="entry name" value="Thiamin diphosphate-binding fold (THDP-binding)"/>
    <property type="match status" value="1"/>
</dbReference>
<keyword evidence="6" id="KW-1185">Reference proteome</keyword>